<keyword evidence="4" id="KW-0560">Oxidoreductase</keyword>
<evidence type="ECO:0000256" key="1">
    <source>
        <dbReference type="ARBA" id="ARBA00010617"/>
    </source>
</evidence>
<organism evidence="7 8">
    <name type="scientific">Nocardia testacea</name>
    <dbReference type="NCBI Taxonomy" id="248551"/>
    <lineage>
        <taxon>Bacteria</taxon>
        <taxon>Bacillati</taxon>
        <taxon>Actinomycetota</taxon>
        <taxon>Actinomycetes</taxon>
        <taxon>Mycobacteriales</taxon>
        <taxon>Nocardiaceae</taxon>
        <taxon>Nocardia</taxon>
    </lineage>
</organism>
<comment type="caution">
    <text evidence="7">The sequence shown here is derived from an EMBL/GenBank/DDBJ whole genome shotgun (WGS) entry which is preliminary data.</text>
</comment>
<dbReference type="EMBL" id="JBIRYL010000002">
    <property type="protein sequence ID" value="MFI2230946.1"/>
    <property type="molecule type" value="Genomic_DNA"/>
</dbReference>
<dbReference type="SUPFAM" id="SSF48264">
    <property type="entry name" value="Cytochrome P450"/>
    <property type="match status" value="1"/>
</dbReference>
<dbReference type="Proteomes" id="UP001611494">
    <property type="component" value="Unassembled WGS sequence"/>
</dbReference>
<evidence type="ECO:0000256" key="5">
    <source>
        <dbReference type="ARBA" id="ARBA00023004"/>
    </source>
</evidence>
<dbReference type="InterPro" id="IPR017972">
    <property type="entry name" value="Cyt_P450_CS"/>
</dbReference>
<dbReference type="RefSeq" id="WP_039828036.1">
    <property type="nucleotide sequence ID" value="NZ_JBIRYL010000002.1"/>
</dbReference>
<evidence type="ECO:0000313" key="8">
    <source>
        <dbReference type="Proteomes" id="UP001611494"/>
    </source>
</evidence>
<evidence type="ECO:0000256" key="6">
    <source>
        <dbReference type="ARBA" id="ARBA00023033"/>
    </source>
</evidence>
<comment type="similarity">
    <text evidence="1">Belongs to the cytochrome P450 family.</text>
</comment>
<dbReference type="PRINTS" id="PR00359">
    <property type="entry name" value="BP450"/>
</dbReference>
<gene>
    <name evidence="7" type="ORF">ACH49Z_13965</name>
</gene>
<accession>A0ABW7VXG8</accession>
<keyword evidence="5" id="KW-0408">Iron</keyword>
<name>A0ABW7VXG8_9NOCA</name>
<protein>
    <submittedName>
        <fullName evidence="7">Cytochrome P450</fullName>
    </submittedName>
</protein>
<sequence>MSFDGGTITPSSVIDGETRVALYTREFAADPQRVYGELRARYGSLAPVEIAPGVPATLVVTYATAKRILHDPEHFPADPRAWQANVPLDCPVRPMLQWRPNALRNTGAAHARLRSANTFALDGIDLHAAQALVEKIAVPLINGFCAAGQADLLAQFVHPLVFEVLNTLVGCSPEIGSRVARGMAAVFDTSTDAEAGNVTLESALYEQTMRRIADPGDDITTRMIAHSAELTEEEVIHQLVVIYGAGIEPTVNLILNTLRLMLTDDRFGGGMVSGSLSTGDALEELLFTDPPLANFCFSYPRQPILIDGVWLPAHQPVLISMSACNNDPAVHSEDFTANRSHLAWGAGPHVCPAKDLSSTIARAAIDQLLDALPEMELAVPAADLQWRTGPYHRSLACLPVTFEPTPPMRA</sequence>
<dbReference type="PANTHER" id="PTHR46696:SF1">
    <property type="entry name" value="CYTOCHROME P450 YJIB-RELATED"/>
    <property type="match status" value="1"/>
</dbReference>
<keyword evidence="6" id="KW-0503">Monooxygenase</keyword>
<dbReference type="PANTHER" id="PTHR46696">
    <property type="entry name" value="P450, PUTATIVE (EUROFUNG)-RELATED"/>
    <property type="match status" value="1"/>
</dbReference>
<evidence type="ECO:0000313" key="7">
    <source>
        <dbReference type="EMBL" id="MFI2230946.1"/>
    </source>
</evidence>
<dbReference type="InterPro" id="IPR002397">
    <property type="entry name" value="Cyt_P450_B"/>
</dbReference>
<evidence type="ECO:0000256" key="4">
    <source>
        <dbReference type="ARBA" id="ARBA00023002"/>
    </source>
</evidence>
<dbReference type="InterPro" id="IPR036396">
    <property type="entry name" value="Cyt_P450_sf"/>
</dbReference>
<proteinExistence type="inferred from homology"/>
<evidence type="ECO:0000256" key="3">
    <source>
        <dbReference type="ARBA" id="ARBA00022723"/>
    </source>
</evidence>
<keyword evidence="8" id="KW-1185">Reference proteome</keyword>
<evidence type="ECO:0000256" key="2">
    <source>
        <dbReference type="ARBA" id="ARBA00022617"/>
    </source>
</evidence>
<dbReference type="Gene3D" id="1.10.630.10">
    <property type="entry name" value="Cytochrome P450"/>
    <property type="match status" value="1"/>
</dbReference>
<dbReference type="PROSITE" id="PS00086">
    <property type="entry name" value="CYTOCHROME_P450"/>
    <property type="match status" value="1"/>
</dbReference>
<keyword evidence="2" id="KW-0349">Heme</keyword>
<reference evidence="7 8" key="1">
    <citation type="submission" date="2024-10" db="EMBL/GenBank/DDBJ databases">
        <title>The Natural Products Discovery Center: Release of the First 8490 Sequenced Strains for Exploring Actinobacteria Biosynthetic Diversity.</title>
        <authorList>
            <person name="Kalkreuter E."/>
            <person name="Kautsar S.A."/>
            <person name="Yang D."/>
            <person name="Bader C.D."/>
            <person name="Teijaro C.N."/>
            <person name="Fluegel L."/>
            <person name="Davis C.M."/>
            <person name="Simpson J.R."/>
            <person name="Lauterbach L."/>
            <person name="Steele A.D."/>
            <person name="Gui C."/>
            <person name="Meng S."/>
            <person name="Li G."/>
            <person name="Viehrig K."/>
            <person name="Ye F."/>
            <person name="Su P."/>
            <person name="Kiefer A.F."/>
            <person name="Nichols A."/>
            <person name="Cepeda A.J."/>
            <person name="Yan W."/>
            <person name="Fan B."/>
            <person name="Jiang Y."/>
            <person name="Adhikari A."/>
            <person name="Zheng C.-J."/>
            <person name="Schuster L."/>
            <person name="Cowan T.M."/>
            <person name="Smanski M.J."/>
            <person name="Chevrette M.G."/>
            <person name="De Carvalho L.P.S."/>
            <person name="Shen B."/>
        </authorList>
    </citation>
    <scope>NUCLEOTIDE SEQUENCE [LARGE SCALE GENOMIC DNA]</scope>
    <source>
        <strain evidence="7 8">NPDC019377</strain>
    </source>
</reference>
<keyword evidence="3" id="KW-0479">Metal-binding</keyword>